<dbReference type="EMBL" id="CAJVRL010000080">
    <property type="protein sequence ID" value="CAG8957527.1"/>
    <property type="molecule type" value="Genomic_DNA"/>
</dbReference>
<dbReference type="OrthoDB" id="2997776at2759"/>
<evidence type="ECO:0000313" key="2">
    <source>
        <dbReference type="Proteomes" id="UP000696280"/>
    </source>
</evidence>
<proteinExistence type="predicted"/>
<organism evidence="1 2">
    <name type="scientific">Hymenoscyphus fraxineus</name>
    <dbReference type="NCBI Taxonomy" id="746836"/>
    <lineage>
        <taxon>Eukaryota</taxon>
        <taxon>Fungi</taxon>
        <taxon>Dikarya</taxon>
        <taxon>Ascomycota</taxon>
        <taxon>Pezizomycotina</taxon>
        <taxon>Leotiomycetes</taxon>
        <taxon>Helotiales</taxon>
        <taxon>Helotiaceae</taxon>
        <taxon>Hymenoscyphus</taxon>
    </lineage>
</organism>
<accession>A0A9N9L4S1</accession>
<protein>
    <recommendedName>
        <fullName evidence="3">F-box domain-containing protein</fullName>
    </recommendedName>
</protein>
<dbReference type="Proteomes" id="UP000696280">
    <property type="component" value="Unassembled WGS sequence"/>
</dbReference>
<keyword evidence="2" id="KW-1185">Reference proteome</keyword>
<evidence type="ECO:0000313" key="1">
    <source>
        <dbReference type="EMBL" id="CAG8957527.1"/>
    </source>
</evidence>
<reference evidence="1" key="1">
    <citation type="submission" date="2021-07" db="EMBL/GenBank/DDBJ databases">
        <authorList>
            <person name="Durling M."/>
        </authorList>
    </citation>
    <scope>NUCLEOTIDE SEQUENCE</scope>
</reference>
<evidence type="ECO:0008006" key="3">
    <source>
        <dbReference type="Google" id="ProtNLM"/>
    </source>
</evidence>
<dbReference type="AlphaFoldDB" id="A0A9N9L4S1"/>
<comment type="caution">
    <text evidence="1">The sequence shown here is derived from an EMBL/GenBank/DDBJ whole genome shotgun (WGS) entry which is preliminary data.</text>
</comment>
<sequence length="256" mass="29906">MSSKPSLSLPLEIWNKILQQCISDFDLDEQWMSLRLVCSRFKLAVEQSPSRSKIYEATFPFVFQRTVLPYGEEGKFAYFHSYVGEDPTVLPLGPGAIDALRREFKEAIGLCELSESIPNFFKAISIRPFHTISLYNDRNDMPIPGLCIVPDSFDLILDWKALLTRFYGEKRHAERLMGKYKPVRRSCRRACRKATTEPADIWTLAYKAARRARITKMFGKKKIRWSWKRVAKHWSFLEKRKVTDMLCRRRALSVVN</sequence>
<gene>
    <name evidence="1" type="ORF">HYFRA_00010393</name>
</gene>
<name>A0A9N9L4S1_9HELO</name>